<gene>
    <name evidence="8" type="primary">rfbD</name>
    <name evidence="8" type="ORF">ACE05E_10860</name>
</gene>
<evidence type="ECO:0000313" key="8">
    <source>
        <dbReference type="EMBL" id="MFB2715981.1"/>
    </source>
</evidence>
<evidence type="ECO:0000256" key="3">
    <source>
        <dbReference type="ARBA" id="ARBA00012929"/>
    </source>
</evidence>
<dbReference type="GO" id="GO:0008831">
    <property type="term" value="F:dTDP-4-dehydrorhamnose reductase activity"/>
    <property type="evidence" value="ECO:0007669"/>
    <property type="project" value="UniProtKB-EC"/>
</dbReference>
<comment type="pathway">
    <text evidence="1 6">Carbohydrate biosynthesis; dTDP-L-rhamnose biosynthesis.</text>
</comment>
<dbReference type="InterPro" id="IPR029903">
    <property type="entry name" value="RmlD-like-bd"/>
</dbReference>
<dbReference type="EC" id="1.1.1.133" evidence="3 6"/>
<dbReference type="Gene3D" id="3.40.50.720">
    <property type="entry name" value="NAD(P)-binding Rossmann-like Domain"/>
    <property type="match status" value="1"/>
</dbReference>
<dbReference type="InterPro" id="IPR036291">
    <property type="entry name" value="NAD(P)-bd_dom_sf"/>
</dbReference>
<keyword evidence="9" id="KW-1185">Reference proteome</keyword>
<evidence type="ECO:0000256" key="4">
    <source>
        <dbReference type="ARBA" id="ARBA00017099"/>
    </source>
</evidence>
<dbReference type="CDD" id="cd05254">
    <property type="entry name" value="dTDP_HR_like_SDR_e"/>
    <property type="match status" value="1"/>
</dbReference>
<comment type="catalytic activity">
    <reaction evidence="5 6">
        <text>dTDP-beta-L-rhamnose + NADP(+) = dTDP-4-dehydro-beta-L-rhamnose + NADPH + H(+)</text>
        <dbReference type="Rhea" id="RHEA:21796"/>
        <dbReference type="ChEBI" id="CHEBI:15378"/>
        <dbReference type="ChEBI" id="CHEBI:57510"/>
        <dbReference type="ChEBI" id="CHEBI:57783"/>
        <dbReference type="ChEBI" id="CHEBI:58349"/>
        <dbReference type="ChEBI" id="CHEBI:62830"/>
        <dbReference type="EC" id="1.1.1.133"/>
    </reaction>
</comment>
<dbReference type="EMBL" id="JBHFLD010000012">
    <property type="protein sequence ID" value="MFB2715981.1"/>
    <property type="molecule type" value="Genomic_DNA"/>
</dbReference>
<proteinExistence type="inferred from homology"/>
<evidence type="ECO:0000256" key="2">
    <source>
        <dbReference type="ARBA" id="ARBA00010944"/>
    </source>
</evidence>
<dbReference type="PANTHER" id="PTHR10491">
    <property type="entry name" value="DTDP-4-DEHYDRORHAMNOSE REDUCTASE"/>
    <property type="match status" value="1"/>
</dbReference>
<evidence type="ECO:0000259" key="7">
    <source>
        <dbReference type="Pfam" id="PF04321"/>
    </source>
</evidence>
<name>A0ABV4W749_9GAMM</name>
<reference evidence="8 9" key="1">
    <citation type="submission" date="2024-09" db="EMBL/GenBank/DDBJ databases">
        <title>Draft genome sequences of 6 high pH adapted Marinobacter shengliensis sp. isolated from Mariana forearc serpentinite mud volcanoes.</title>
        <authorList>
            <person name="Elkassas S."/>
            <person name="Serres M."/>
            <person name="Michael N."/>
            <person name="Amina P."/>
            <person name="Teodora Z."/>
            <person name="Julie H."/>
        </authorList>
    </citation>
    <scope>NUCLEOTIDE SEQUENCE [LARGE SCALE GENOMIC DNA]</scope>
    <source>
        <strain evidence="8 9">EB4</strain>
    </source>
</reference>
<dbReference type="RefSeq" id="WP_374814309.1">
    <property type="nucleotide sequence ID" value="NZ_JBHFLD010000012.1"/>
</dbReference>
<evidence type="ECO:0000256" key="6">
    <source>
        <dbReference type="RuleBase" id="RU364082"/>
    </source>
</evidence>
<organism evidence="8 9">
    <name type="scientific">Marinobacter shengliensis</name>
    <dbReference type="NCBI Taxonomy" id="1389223"/>
    <lineage>
        <taxon>Bacteria</taxon>
        <taxon>Pseudomonadati</taxon>
        <taxon>Pseudomonadota</taxon>
        <taxon>Gammaproteobacteria</taxon>
        <taxon>Pseudomonadales</taxon>
        <taxon>Marinobacteraceae</taxon>
        <taxon>Marinobacter</taxon>
    </lineage>
</organism>
<comment type="cofactor">
    <cofactor evidence="6">
        <name>Mg(2+)</name>
        <dbReference type="ChEBI" id="CHEBI:18420"/>
    </cofactor>
    <text evidence="6">Binds 1 Mg(2+) ion per monomer.</text>
</comment>
<evidence type="ECO:0000313" key="9">
    <source>
        <dbReference type="Proteomes" id="UP001576762"/>
    </source>
</evidence>
<comment type="function">
    <text evidence="6">Catalyzes the reduction of dTDP-6-deoxy-L-lyxo-4-hexulose to yield dTDP-L-rhamnose.</text>
</comment>
<evidence type="ECO:0000256" key="1">
    <source>
        <dbReference type="ARBA" id="ARBA00004781"/>
    </source>
</evidence>
<dbReference type="PANTHER" id="PTHR10491:SF4">
    <property type="entry name" value="METHIONINE ADENOSYLTRANSFERASE 2 SUBUNIT BETA"/>
    <property type="match status" value="1"/>
</dbReference>
<evidence type="ECO:0000256" key="5">
    <source>
        <dbReference type="ARBA" id="ARBA00048200"/>
    </source>
</evidence>
<accession>A0ABV4W749</accession>
<comment type="similarity">
    <text evidence="2 6">Belongs to the dTDP-4-dehydrorhamnose reductase family.</text>
</comment>
<dbReference type="Proteomes" id="UP001576762">
    <property type="component" value="Unassembled WGS sequence"/>
</dbReference>
<keyword evidence="6 8" id="KW-0560">Oxidoreductase</keyword>
<dbReference type="NCBIfam" id="TIGR01214">
    <property type="entry name" value="rmlD"/>
    <property type="match status" value="1"/>
</dbReference>
<dbReference type="SUPFAM" id="SSF51735">
    <property type="entry name" value="NAD(P)-binding Rossmann-fold domains"/>
    <property type="match status" value="1"/>
</dbReference>
<dbReference type="InterPro" id="IPR005913">
    <property type="entry name" value="dTDP_dehydrorham_reduct"/>
</dbReference>
<feature type="domain" description="RmlD-like substrate binding" evidence="7">
    <location>
        <begin position="1"/>
        <end position="284"/>
    </location>
</feature>
<dbReference type="Gene3D" id="3.90.25.10">
    <property type="entry name" value="UDP-galactose 4-epimerase, domain 1"/>
    <property type="match status" value="1"/>
</dbReference>
<dbReference type="Pfam" id="PF04321">
    <property type="entry name" value="RmlD_sub_bind"/>
    <property type="match status" value="1"/>
</dbReference>
<keyword evidence="6" id="KW-0521">NADP</keyword>
<sequence length="294" mass="31664">MRVLITGAGGQLGKCLQDSFKESGHEVIAAGRSELDITNSRSVEGFVLAHEPDVIVNAAAYTAVDKAEAEPDLAFKVNAEAVANLAAAVNKIGAFLIHVSTDYVFDGSSTRPYREIDSVNPMGVYGKSKLAGEREAEKANRYVIVRAAWIFSEYGSNFLKTMVRLAGERDSLAIVNDQIGTPTYAGDLASALRVLAEKPPVNGTYHFSGGHHCSWYGFAQEIFQACGDLKADFQFPVVNPIPTSEFPTPAKRPAFSVLDGSLLEARVGIREGSWADSLRDVCSKVLEADDSAQK</sequence>
<comment type="caution">
    <text evidence="8">The sequence shown here is derived from an EMBL/GenBank/DDBJ whole genome shotgun (WGS) entry which is preliminary data.</text>
</comment>
<protein>
    <recommendedName>
        <fullName evidence="4 6">dTDP-4-dehydrorhamnose reductase</fullName>
        <ecNumber evidence="3 6">1.1.1.133</ecNumber>
    </recommendedName>
</protein>